<gene>
    <name evidence="1" type="ORF">HMPREF9431_01652</name>
</gene>
<protein>
    <submittedName>
        <fullName evidence="1">Uncharacterized protein</fullName>
    </submittedName>
</protein>
<accession>G1WCV1</accession>
<keyword evidence="2" id="KW-1185">Reference proteome</keyword>
<proteinExistence type="predicted"/>
<dbReference type="RefSeq" id="WP_004380704.1">
    <property type="nucleotide sequence ID" value="NZ_JH114216.1"/>
</dbReference>
<dbReference type="OrthoDB" id="9908181at2"/>
<evidence type="ECO:0000313" key="1">
    <source>
        <dbReference type="EMBL" id="EGV30182.1"/>
    </source>
</evidence>
<dbReference type="Proteomes" id="UP000005141">
    <property type="component" value="Unassembled WGS sequence"/>
</dbReference>
<reference evidence="1 2" key="1">
    <citation type="submission" date="2011-07" db="EMBL/GenBank/DDBJ databases">
        <title>The Genome Sequence of Prevotella oulorum F0390.</title>
        <authorList>
            <consortium name="The Broad Institute Genome Sequencing Platform"/>
            <consortium name="The Broad Institute Genome Sequencing Center for Infectious Disease"/>
            <person name="Earl A."/>
            <person name="Ward D."/>
            <person name="Feldgarden M."/>
            <person name="Gevers D."/>
            <person name="Izard J."/>
            <person name="Ganesan A."/>
            <person name="Baranova O.V."/>
            <person name="Blanton J.M."/>
            <person name="Tanner A.C."/>
            <person name="Dewhirst F.E."/>
            <person name="Young S.K."/>
            <person name="Zeng Q."/>
            <person name="Gargeya S."/>
            <person name="Fitzgerald M."/>
            <person name="Haas B."/>
            <person name="Abouelleil A."/>
            <person name="Alvarado L."/>
            <person name="Arachchi H.M."/>
            <person name="Berlin A."/>
            <person name="Brown A."/>
            <person name="Chapman S.B."/>
            <person name="Chen Z."/>
            <person name="Dunbar C."/>
            <person name="Freedman E."/>
            <person name="Gearin G."/>
            <person name="Gellesch M."/>
            <person name="Goldberg J."/>
            <person name="Griggs A."/>
            <person name="Gujja S."/>
            <person name="Heiman D."/>
            <person name="Howarth C."/>
            <person name="Larson L."/>
            <person name="Lui A."/>
            <person name="MacDonald P.J.P."/>
            <person name="Mehta T."/>
            <person name="Montmayeur A."/>
            <person name="Murphy C."/>
            <person name="Neiman D."/>
            <person name="Pearson M."/>
            <person name="Priest M."/>
            <person name="Roberts A."/>
            <person name="Saif S."/>
            <person name="Shea T."/>
            <person name="Shenoy N."/>
            <person name="Sisk P."/>
            <person name="Stolte C."/>
            <person name="Sykes S."/>
            <person name="Wortman J."/>
            <person name="Nusbaum C."/>
            <person name="Birren B."/>
        </authorList>
    </citation>
    <scope>NUCLEOTIDE SEQUENCE [LARGE SCALE GENOMIC DNA]</scope>
    <source>
        <strain evidence="1 2">F0390</strain>
    </source>
</reference>
<name>G1WCV1_9BACT</name>
<dbReference type="GeneID" id="95427089"/>
<sequence>MWRILCNFEAEILIQYVHTHFLGHCEIKMDAKGSAKEDCAHANDFVGTRQNLMCEK</sequence>
<dbReference type="EMBL" id="ADGI01000054">
    <property type="protein sequence ID" value="EGV30182.1"/>
    <property type="molecule type" value="Genomic_DNA"/>
</dbReference>
<dbReference type="HOGENOM" id="CLU_3010521_0_0_10"/>
<dbReference type="AlphaFoldDB" id="G1WCV1"/>
<organism evidence="1 2">
    <name type="scientific">Segatella oulorum F0390</name>
    <dbReference type="NCBI Taxonomy" id="702438"/>
    <lineage>
        <taxon>Bacteria</taxon>
        <taxon>Pseudomonadati</taxon>
        <taxon>Bacteroidota</taxon>
        <taxon>Bacteroidia</taxon>
        <taxon>Bacteroidales</taxon>
        <taxon>Prevotellaceae</taxon>
        <taxon>Segatella</taxon>
    </lineage>
</organism>
<comment type="caution">
    <text evidence="1">The sequence shown here is derived from an EMBL/GenBank/DDBJ whole genome shotgun (WGS) entry which is preliminary data.</text>
</comment>
<evidence type="ECO:0000313" key="2">
    <source>
        <dbReference type="Proteomes" id="UP000005141"/>
    </source>
</evidence>
<dbReference type="PATRIC" id="fig|702438.4.peg.1711"/>